<dbReference type="STRING" id="490829.SAMN05421850_109125"/>
<keyword evidence="2" id="KW-1185">Reference proteome</keyword>
<name>A0A1G8RHM1_9RHOB</name>
<gene>
    <name evidence="1" type="ORF">SAMN05421850_109125</name>
</gene>
<reference evidence="1 2" key="1">
    <citation type="submission" date="2016-10" db="EMBL/GenBank/DDBJ databases">
        <authorList>
            <person name="de Groot N.N."/>
        </authorList>
    </citation>
    <scope>NUCLEOTIDE SEQUENCE [LARGE SCALE GENOMIC DNA]</scope>
    <source>
        <strain evidence="1 2">DSM 28010</strain>
    </source>
</reference>
<dbReference type="Proteomes" id="UP000199340">
    <property type="component" value="Unassembled WGS sequence"/>
</dbReference>
<dbReference type="AlphaFoldDB" id="A0A1G8RHM1"/>
<accession>A0A1G8RHM1</accession>
<sequence>MKNPNSASGVGAFRVTSTATLNSSVDAMKGLTHATKNEQRFRWCDRSNSVQPLRIRKGEIEHG</sequence>
<proteinExistence type="predicted"/>
<evidence type="ECO:0000313" key="1">
    <source>
        <dbReference type="EMBL" id="SDJ16419.1"/>
    </source>
</evidence>
<dbReference type="EMBL" id="FNEB01000009">
    <property type="protein sequence ID" value="SDJ16419.1"/>
    <property type="molecule type" value="Genomic_DNA"/>
</dbReference>
<organism evidence="1 2">
    <name type="scientific">Lutimaribacter saemankumensis</name>
    <dbReference type="NCBI Taxonomy" id="490829"/>
    <lineage>
        <taxon>Bacteria</taxon>
        <taxon>Pseudomonadati</taxon>
        <taxon>Pseudomonadota</taxon>
        <taxon>Alphaproteobacteria</taxon>
        <taxon>Rhodobacterales</taxon>
        <taxon>Roseobacteraceae</taxon>
        <taxon>Lutimaribacter</taxon>
    </lineage>
</organism>
<protein>
    <submittedName>
        <fullName evidence="1">Uncharacterized protein</fullName>
    </submittedName>
</protein>
<evidence type="ECO:0000313" key="2">
    <source>
        <dbReference type="Proteomes" id="UP000199340"/>
    </source>
</evidence>